<accession>A0A1Y1JC61</accession>
<keyword evidence="5" id="KW-0067">ATP-binding</keyword>
<evidence type="ECO:0000256" key="2">
    <source>
        <dbReference type="ARBA" id="ARBA00006914"/>
    </source>
</evidence>
<dbReference type="OMA" id="NTSYKCV"/>
<feature type="domain" description="AAA+ ATPase" evidence="7">
    <location>
        <begin position="469"/>
        <end position="605"/>
    </location>
</feature>
<dbReference type="GO" id="GO:0005524">
    <property type="term" value="F:ATP binding"/>
    <property type="evidence" value="ECO:0007669"/>
    <property type="project" value="UniProtKB-KW"/>
</dbReference>
<evidence type="ECO:0000256" key="1">
    <source>
        <dbReference type="ARBA" id="ARBA00004496"/>
    </source>
</evidence>
<dbReference type="EMBL" id="BDQF01000003">
    <property type="protein sequence ID" value="GAW79258.1"/>
    <property type="molecule type" value="Genomic_DNA"/>
</dbReference>
<feature type="region of interest" description="Disordered" evidence="6">
    <location>
        <begin position="227"/>
        <end position="300"/>
    </location>
</feature>
<evidence type="ECO:0000256" key="4">
    <source>
        <dbReference type="ARBA" id="ARBA00022741"/>
    </source>
</evidence>
<organism evidence="8 9">
    <name type="scientific">Plasmodium gonderi</name>
    <dbReference type="NCBI Taxonomy" id="77519"/>
    <lineage>
        <taxon>Eukaryota</taxon>
        <taxon>Sar</taxon>
        <taxon>Alveolata</taxon>
        <taxon>Apicomplexa</taxon>
        <taxon>Aconoidasida</taxon>
        <taxon>Haemosporida</taxon>
        <taxon>Plasmodiidae</taxon>
        <taxon>Plasmodium</taxon>
        <taxon>Plasmodium (Plasmodium)</taxon>
    </lineage>
</organism>
<reference evidence="9" key="1">
    <citation type="submission" date="2017-04" db="EMBL/GenBank/DDBJ databases">
        <title>Plasmodium gonderi genome.</title>
        <authorList>
            <person name="Arisue N."/>
            <person name="Honma H."/>
            <person name="Kawai S."/>
            <person name="Tougan T."/>
            <person name="Tanabe K."/>
            <person name="Horii T."/>
        </authorList>
    </citation>
    <scope>NUCLEOTIDE SEQUENCE [LARGE SCALE GENOMIC DNA]</scope>
    <source>
        <strain evidence="9">ATCC 30045</strain>
    </source>
</reference>
<dbReference type="InterPro" id="IPR027417">
    <property type="entry name" value="P-loop_NTPase"/>
</dbReference>
<feature type="region of interest" description="Disordered" evidence="6">
    <location>
        <begin position="369"/>
        <end position="401"/>
    </location>
</feature>
<keyword evidence="3" id="KW-0963">Cytoplasm</keyword>
<protein>
    <submittedName>
        <fullName evidence="8">AAA family ATPase</fullName>
    </submittedName>
</protein>
<dbReference type="Gene3D" id="1.10.8.60">
    <property type="match status" value="1"/>
</dbReference>
<keyword evidence="9" id="KW-1185">Reference proteome</keyword>
<comment type="similarity">
    <text evidence="2">Belongs to the AAA ATPase family.</text>
</comment>
<evidence type="ECO:0000313" key="9">
    <source>
        <dbReference type="Proteomes" id="UP000195521"/>
    </source>
</evidence>
<dbReference type="RefSeq" id="XP_028541847.1">
    <property type="nucleotide sequence ID" value="XM_028686046.1"/>
</dbReference>
<dbReference type="Gene3D" id="3.40.50.300">
    <property type="entry name" value="P-loop containing nucleotide triphosphate hydrolases"/>
    <property type="match status" value="1"/>
</dbReference>
<evidence type="ECO:0000259" key="7">
    <source>
        <dbReference type="SMART" id="SM00382"/>
    </source>
</evidence>
<dbReference type="PANTHER" id="PTHR23074:SF17">
    <property type="entry name" value="FIDGETIN-LIKE PROTEIN 1"/>
    <property type="match status" value="1"/>
</dbReference>
<dbReference type="AlphaFoldDB" id="A0A1Y1JC61"/>
<feature type="compositionally biased region" description="Basic residues" evidence="6">
    <location>
        <begin position="227"/>
        <end position="241"/>
    </location>
</feature>
<dbReference type="FunFam" id="3.40.50.300:FF:001054">
    <property type="entry name" value="ATPase, AAA family, putative"/>
    <property type="match status" value="1"/>
</dbReference>
<dbReference type="Proteomes" id="UP000195521">
    <property type="component" value="Unassembled WGS sequence"/>
</dbReference>
<feature type="compositionally biased region" description="Basic and acidic residues" evidence="6">
    <location>
        <begin position="289"/>
        <end position="300"/>
    </location>
</feature>
<dbReference type="SMART" id="SM00382">
    <property type="entry name" value="AAA"/>
    <property type="match status" value="1"/>
</dbReference>
<proteinExistence type="inferred from homology"/>
<dbReference type="InterPro" id="IPR050304">
    <property type="entry name" value="MT-severing_AAA_ATPase"/>
</dbReference>
<evidence type="ECO:0000256" key="5">
    <source>
        <dbReference type="ARBA" id="ARBA00022840"/>
    </source>
</evidence>
<dbReference type="PANTHER" id="PTHR23074">
    <property type="entry name" value="AAA DOMAIN-CONTAINING"/>
    <property type="match status" value="1"/>
</dbReference>
<dbReference type="PROSITE" id="PS00674">
    <property type="entry name" value="AAA"/>
    <property type="match status" value="1"/>
</dbReference>
<evidence type="ECO:0000313" key="8">
    <source>
        <dbReference type="EMBL" id="GAW79258.1"/>
    </source>
</evidence>
<dbReference type="InterPro" id="IPR003959">
    <property type="entry name" value="ATPase_AAA_core"/>
</dbReference>
<evidence type="ECO:0000256" key="6">
    <source>
        <dbReference type="SAM" id="MobiDB-lite"/>
    </source>
</evidence>
<dbReference type="OrthoDB" id="10251136at2759"/>
<name>A0A1Y1JC61_PLAGO</name>
<sequence>MEDLSNVSMQDILYNEMREEERICLQDILLNDIWEVEENSQDEIKKKNKNEINPHDFIFTNAHNNIFENYSDHEGYNEVINLLSRTEVTNNTGINLQGNSNFVSGVQRVDIKNFMNFEPVFVKIYHEKDCYTSGNLAEAEGAEAEVGKVASKGDAVEGDVVMKDTTDSGIQEQESKNSLDVNRWCANEAKGNKMTGKKKSMSDEDLSKKKMISADFSDDEIYTPKALKMKREKSKKKKKRSSSFSDENSEESSNISAKKIKQKKRNHISDDNSEESSNISMRKTKRKGKIDDMSTDREKDKGYYYSPIRTKHKEAFSNAFDILVKRKNEKNEEAIKAFNYINLKKRRNRKFSKNVDSYNSNEDYCTNEHRLGSRVDRVNDRKDEKRRNQKKNMDDSKDGCEDIPEKYQHLIDQGLEVNVLRYALSMKMNSNEQVKESDIIGLYDIKKIIKDKIVNVILRPDLFTGLNRAAKGILLFGPPGTGKTMIAKWVASHCKCSFYNVSTSSLFSKYIGETEKIVTCLFKCAEVDNPSILFFDEIDSILGMRKKDEDDTTIRIKNQLLQMIDGINTKRDVVIVIIGATNRPDMIDDAALRRFNKRVYIPLPDLQARKEQIRYIITKHTHNGFQMTEEELDSIAHKLHNWNGSDIYHLCTKCYEYVYDDAVELYNGIENIPNTSIFRAIKYDDFIKAMMQVNTSYKCVFDYDDWSSKHGSL</sequence>
<comment type="caution">
    <text evidence="8">The sequence shown here is derived from an EMBL/GenBank/DDBJ whole genome shotgun (WGS) entry which is preliminary data.</text>
</comment>
<keyword evidence="4" id="KW-0547">Nucleotide-binding</keyword>
<dbReference type="SUPFAM" id="SSF52540">
    <property type="entry name" value="P-loop containing nucleoside triphosphate hydrolases"/>
    <property type="match status" value="1"/>
</dbReference>
<dbReference type="GO" id="GO:0016887">
    <property type="term" value="F:ATP hydrolysis activity"/>
    <property type="evidence" value="ECO:0007669"/>
    <property type="project" value="InterPro"/>
</dbReference>
<dbReference type="InterPro" id="IPR003593">
    <property type="entry name" value="AAA+_ATPase"/>
</dbReference>
<comment type="subcellular location">
    <subcellularLocation>
        <location evidence="1">Cytoplasm</location>
    </subcellularLocation>
</comment>
<evidence type="ECO:0000256" key="3">
    <source>
        <dbReference type="ARBA" id="ARBA00022490"/>
    </source>
</evidence>
<dbReference type="GO" id="GO:0005737">
    <property type="term" value="C:cytoplasm"/>
    <property type="evidence" value="ECO:0007669"/>
    <property type="project" value="UniProtKB-SubCell"/>
</dbReference>
<dbReference type="InterPro" id="IPR003960">
    <property type="entry name" value="ATPase_AAA_CS"/>
</dbReference>
<gene>
    <name evidence="8" type="ORF">PGO_030580</name>
</gene>
<dbReference type="GeneID" id="39745962"/>
<feature type="compositionally biased region" description="Low complexity" evidence="6">
    <location>
        <begin position="242"/>
        <end position="256"/>
    </location>
</feature>
<dbReference type="Pfam" id="PF00004">
    <property type="entry name" value="AAA"/>
    <property type="match status" value="1"/>
</dbReference>